<evidence type="ECO:0008006" key="5">
    <source>
        <dbReference type="Google" id="ProtNLM"/>
    </source>
</evidence>
<evidence type="ECO:0000256" key="2">
    <source>
        <dbReference type="SAM" id="SignalP"/>
    </source>
</evidence>
<dbReference type="Pfam" id="PF12079">
    <property type="entry name" value="DUF3558"/>
    <property type="match status" value="1"/>
</dbReference>
<feature type="region of interest" description="Disordered" evidence="1">
    <location>
        <begin position="27"/>
        <end position="69"/>
    </location>
</feature>
<feature type="signal peptide" evidence="2">
    <location>
        <begin position="1"/>
        <end position="22"/>
    </location>
</feature>
<feature type="chain" id="PRO_5038810905" description="DUF3558 domain-containing protein" evidence="2">
    <location>
        <begin position="23"/>
        <end position="216"/>
    </location>
</feature>
<dbReference type="AlphaFoldDB" id="A0A8J3CGZ5"/>
<proteinExistence type="predicted"/>
<name>A0A8J3CGZ5_9PSEU</name>
<dbReference type="PROSITE" id="PS51257">
    <property type="entry name" value="PROKAR_LIPOPROTEIN"/>
    <property type="match status" value="1"/>
</dbReference>
<organism evidence="3 4">
    <name type="scientific">Longimycelium tulufanense</name>
    <dbReference type="NCBI Taxonomy" id="907463"/>
    <lineage>
        <taxon>Bacteria</taxon>
        <taxon>Bacillati</taxon>
        <taxon>Actinomycetota</taxon>
        <taxon>Actinomycetes</taxon>
        <taxon>Pseudonocardiales</taxon>
        <taxon>Pseudonocardiaceae</taxon>
        <taxon>Longimycelium</taxon>
    </lineage>
</organism>
<keyword evidence="2" id="KW-0732">Signal</keyword>
<protein>
    <recommendedName>
        <fullName evidence="5">DUF3558 domain-containing protein</fullName>
    </recommendedName>
</protein>
<dbReference type="InterPro" id="IPR024520">
    <property type="entry name" value="DUF3558"/>
</dbReference>
<dbReference type="EMBL" id="BMMK01000022">
    <property type="protein sequence ID" value="GGM67929.1"/>
    <property type="molecule type" value="Genomic_DNA"/>
</dbReference>
<accession>A0A8J3CGZ5</accession>
<feature type="compositionally biased region" description="Low complexity" evidence="1">
    <location>
        <begin position="27"/>
        <end position="50"/>
    </location>
</feature>
<evidence type="ECO:0000313" key="4">
    <source>
        <dbReference type="Proteomes" id="UP000637578"/>
    </source>
</evidence>
<evidence type="ECO:0000313" key="3">
    <source>
        <dbReference type="EMBL" id="GGM67929.1"/>
    </source>
</evidence>
<evidence type="ECO:0000256" key="1">
    <source>
        <dbReference type="SAM" id="MobiDB-lite"/>
    </source>
</evidence>
<gene>
    <name evidence="3" type="ORF">GCM10012275_43120</name>
</gene>
<reference evidence="3" key="2">
    <citation type="submission" date="2020-09" db="EMBL/GenBank/DDBJ databases">
        <authorList>
            <person name="Sun Q."/>
            <person name="Zhou Y."/>
        </authorList>
    </citation>
    <scope>NUCLEOTIDE SEQUENCE</scope>
    <source>
        <strain evidence="3">CGMCC 4.5737</strain>
    </source>
</reference>
<reference evidence="3" key="1">
    <citation type="journal article" date="2014" name="Int. J. Syst. Evol. Microbiol.">
        <title>Complete genome sequence of Corynebacterium casei LMG S-19264T (=DSM 44701T), isolated from a smear-ripened cheese.</title>
        <authorList>
            <consortium name="US DOE Joint Genome Institute (JGI-PGF)"/>
            <person name="Walter F."/>
            <person name="Albersmeier A."/>
            <person name="Kalinowski J."/>
            <person name="Ruckert C."/>
        </authorList>
    </citation>
    <scope>NUCLEOTIDE SEQUENCE</scope>
    <source>
        <strain evidence="3">CGMCC 4.5737</strain>
    </source>
</reference>
<sequence>MPRSAPDLVRWIAVAAAGLAVAACSSTSGTALPAPSSGSASESGPASPAPLRLGDLNPPPKASEVGAPFDPCEVGWAAFPETVRPEEDRKPTRKAPGPKDLFKVDCRWDNSGAIEATLGDKPQISGPSTYFIAHVVWGDEYSTDPAEVEGSQPTQIAGKHALRVPREPTPNGARCVVYLQLAKGVAAVSILNGRFPKIEACAIARTVAEVISRKTS</sequence>
<keyword evidence="4" id="KW-1185">Reference proteome</keyword>
<dbReference type="RefSeq" id="WP_189060219.1">
    <property type="nucleotide sequence ID" value="NZ_BMMK01000022.1"/>
</dbReference>
<dbReference type="Proteomes" id="UP000637578">
    <property type="component" value="Unassembled WGS sequence"/>
</dbReference>
<comment type="caution">
    <text evidence="3">The sequence shown here is derived from an EMBL/GenBank/DDBJ whole genome shotgun (WGS) entry which is preliminary data.</text>
</comment>